<accession>A0A1X7AP44</accession>
<keyword evidence="2" id="KW-1185">Reference proteome</keyword>
<dbReference type="RefSeq" id="WP_087112514.1">
    <property type="nucleotide sequence ID" value="NZ_CBCSCN010000005.1"/>
</dbReference>
<dbReference type="EMBL" id="FWPT01000010">
    <property type="protein sequence ID" value="SMA50074.1"/>
    <property type="molecule type" value="Genomic_DNA"/>
</dbReference>
<evidence type="ECO:0000313" key="2">
    <source>
        <dbReference type="Proteomes" id="UP000196573"/>
    </source>
</evidence>
<dbReference type="Proteomes" id="UP000196573">
    <property type="component" value="Unassembled WGS sequence"/>
</dbReference>
<evidence type="ECO:0000313" key="1">
    <source>
        <dbReference type="EMBL" id="SMA50074.1"/>
    </source>
</evidence>
<proteinExistence type="predicted"/>
<dbReference type="AlphaFoldDB" id="A0A1X7AP44"/>
<name>A0A1X7AP44_9GAMM</name>
<gene>
    <name evidence="1" type="ORF">EHSB41UT_03865</name>
</gene>
<sequence length="130" mass="14552">MKILNRSALRLRARPAFIDWCASSVAADADELQALREQLEQTGSVYLIPEANSEQDFVEAVLNHAPAMLKNELGAWCIDISLWPDALDAELLEQWFSIDTELMSFDLANEPLLMADPEQLGDDGEIIESF</sequence>
<protein>
    <submittedName>
        <fullName evidence="1">Uncharacterized protein</fullName>
    </submittedName>
</protein>
<dbReference type="OrthoDB" id="5737962at2"/>
<organism evidence="1 2">
    <name type="scientific">Parendozoicomonas haliclonae</name>
    <dbReference type="NCBI Taxonomy" id="1960125"/>
    <lineage>
        <taxon>Bacteria</taxon>
        <taxon>Pseudomonadati</taxon>
        <taxon>Pseudomonadota</taxon>
        <taxon>Gammaproteobacteria</taxon>
        <taxon>Oceanospirillales</taxon>
        <taxon>Endozoicomonadaceae</taxon>
        <taxon>Parendozoicomonas</taxon>
    </lineage>
</organism>
<reference evidence="1 2" key="1">
    <citation type="submission" date="2017-03" db="EMBL/GenBank/DDBJ databases">
        <authorList>
            <person name="Afonso C.L."/>
            <person name="Miller P.J."/>
            <person name="Scott M.A."/>
            <person name="Spackman E."/>
            <person name="Goraichik I."/>
            <person name="Dimitrov K.M."/>
            <person name="Suarez D.L."/>
            <person name="Swayne D.E."/>
        </authorList>
    </citation>
    <scope>NUCLEOTIDE SEQUENCE [LARGE SCALE GENOMIC DNA]</scope>
    <source>
        <strain evidence="1">SB41UT1</strain>
    </source>
</reference>